<organism evidence="1 2">
    <name type="scientific">Hucho hucho</name>
    <name type="common">huchen</name>
    <dbReference type="NCBI Taxonomy" id="62062"/>
    <lineage>
        <taxon>Eukaryota</taxon>
        <taxon>Metazoa</taxon>
        <taxon>Chordata</taxon>
        <taxon>Craniata</taxon>
        <taxon>Vertebrata</taxon>
        <taxon>Euteleostomi</taxon>
        <taxon>Actinopterygii</taxon>
        <taxon>Neopterygii</taxon>
        <taxon>Teleostei</taxon>
        <taxon>Protacanthopterygii</taxon>
        <taxon>Salmoniformes</taxon>
        <taxon>Salmonidae</taxon>
        <taxon>Salmoninae</taxon>
        <taxon>Hucho</taxon>
    </lineage>
</organism>
<dbReference type="InterPro" id="IPR003961">
    <property type="entry name" value="FN3_dom"/>
</dbReference>
<dbReference type="Ensembl" id="ENSHHUT00000075839.1">
    <property type="protein sequence ID" value="ENSHHUP00000073422.1"/>
    <property type="gene ID" value="ENSHHUG00000043096.1"/>
</dbReference>
<name>A0A4W5QBK3_9TELE</name>
<evidence type="ECO:0008006" key="3">
    <source>
        <dbReference type="Google" id="ProtNLM"/>
    </source>
</evidence>
<protein>
    <recommendedName>
        <fullName evidence="3">Fibronectin type-III domain-containing protein</fullName>
    </recommendedName>
</protein>
<dbReference type="InterPro" id="IPR013783">
    <property type="entry name" value="Ig-like_fold"/>
</dbReference>
<reference evidence="1" key="3">
    <citation type="submission" date="2025-09" db="UniProtKB">
        <authorList>
            <consortium name="Ensembl"/>
        </authorList>
    </citation>
    <scope>IDENTIFICATION</scope>
</reference>
<dbReference type="Proteomes" id="UP000314982">
    <property type="component" value="Unassembled WGS sequence"/>
</dbReference>
<dbReference type="AlphaFoldDB" id="A0A4W5QBK3"/>
<evidence type="ECO:0000313" key="1">
    <source>
        <dbReference type="Ensembl" id="ENSHHUP00000073422.1"/>
    </source>
</evidence>
<reference evidence="2" key="1">
    <citation type="submission" date="2018-06" db="EMBL/GenBank/DDBJ databases">
        <title>Genome assembly of Danube salmon.</title>
        <authorList>
            <person name="Macqueen D.J."/>
            <person name="Gundappa M.K."/>
        </authorList>
    </citation>
    <scope>NUCLEOTIDE SEQUENCE [LARGE SCALE GENOMIC DNA]</scope>
</reference>
<accession>A0A4W5QBK3</accession>
<evidence type="ECO:0000313" key="2">
    <source>
        <dbReference type="Proteomes" id="UP000314982"/>
    </source>
</evidence>
<proteinExistence type="predicted"/>
<dbReference type="STRING" id="62062.ENSHHUP00000073422"/>
<dbReference type="InterPro" id="IPR036116">
    <property type="entry name" value="FN3_sf"/>
</dbReference>
<sequence>MEGLSRSQNGKTNPLGGVKNMKVIDPTINSLSVRWDPAVGNVRNYKVFYVAQPDGKEQMVCILFISQSLLLSTQSCLHYNQVV</sequence>
<dbReference type="GeneTree" id="ENSGT00970000196859"/>
<dbReference type="SUPFAM" id="SSF49265">
    <property type="entry name" value="Fibronectin type III"/>
    <property type="match status" value="1"/>
</dbReference>
<keyword evidence="2" id="KW-1185">Reference proteome</keyword>
<dbReference type="Gene3D" id="2.60.40.10">
    <property type="entry name" value="Immunoglobulins"/>
    <property type="match status" value="1"/>
</dbReference>
<dbReference type="CDD" id="cd00063">
    <property type="entry name" value="FN3"/>
    <property type="match status" value="1"/>
</dbReference>
<reference evidence="1" key="2">
    <citation type="submission" date="2025-08" db="UniProtKB">
        <authorList>
            <consortium name="Ensembl"/>
        </authorList>
    </citation>
    <scope>IDENTIFICATION</scope>
</reference>